<dbReference type="OrthoDB" id="9768177at2"/>
<keyword evidence="5 9" id="KW-0798">TonB box</keyword>
<dbReference type="Gene3D" id="2.170.130.10">
    <property type="entry name" value="TonB-dependent receptor, plug domain"/>
    <property type="match status" value="1"/>
</dbReference>
<dbReference type="InterPro" id="IPR039426">
    <property type="entry name" value="TonB-dep_rcpt-like"/>
</dbReference>
<dbReference type="Proteomes" id="UP000290204">
    <property type="component" value="Unassembled WGS sequence"/>
</dbReference>
<dbReference type="Gene3D" id="2.60.40.1120">
    <property type="entry name" value="Carboxypeptidase-like, regulatory domain"/>
    <property type="match status" value="1"/>
</dbReference>
<protein>
    <submittedName>
        <fullName evidence="13">SusC/RagA family TonB-linked outer membrane protein</fullName>
    </submittedName>
</protein>
<feature type="domain" description="TonB-dependent receptor plug" evidence="12">
    <location>
        <begin position="118"/>
        <end position="243"/>
    </location>
</feature>
<dbReference type="SUPFAM" id="SSF56935">
    <property type="entry name" value="Porins"/>
    <property type="match status" value="1"/>
</dbReference>
<dbReference type="Gene3D" id="2.40.170.20">
    <property type="entry name" value="TonB-dependent receptor, beta-barrel domain"/>
    <property type="match status" value="1"/>
</dbReference>
<keyword evidence="14" id="KW-1185">Reference proteome</keyword>
<keyword evidence="6 8" id="KW-0472">Membrane</keyword>
<dbReference type="InterPro" id="IPR023996">
    <property type="entry name" value="TonB-dep_OMP_SusC/RagA"/>
</dbReference>
<evidence type="ECO:0000259" key="11">
    <source>
        <dbReference type="Pfam" id="PF00593"/>
    </source>
</evidence>
<keyword evidence="4 8" id="KW-0812">Transmembrane</keyword>
<name>A0A4Q1CJS5_9BACT</name>
<accession>A0A4Q1CJS5</accession>
<feature type="signal peptide" evidence="10">
    <location>
        <begin position="1"/>
        <end position="23"/>
    </location>
</feature>
<evidence type="ECO:0000256" key="5">
    <source>
        <dbReference type="ARBA" id="ARBA00023077"/>
    </source>
</evidence>
<dbReference type="Pfam" id="PF13715">
    <property type="entry name" value="CarbopepD_reg_2"/>
    <property type="match status" value="1"/>
</dbReference>
<dbReference type="NCBIfam" id="TIGR04056">
    <property type="entry name" value="OMP_RagA_SusC"/>
    <property type="match status" value="1"/>
</dbReference>
<dbReference type="NCBIfam" id="TIGR04057">
    <property type="entry name" value="SusC_RagA_signa"/>
    <property type="match status" value="1"/>
</dbReference>
<dbReference type="Pfam" id="PF07715">
    <property type="entry name" value="Plug"/>
    <property type="match status" value="1"/>
</dbReference>
<dbReference type="AlphaFoldDB" id="A0A4Q1CJS5"/>
<proteinExistence type="inferred from homology"/>
<evidence type="ECO:0000256" key="8">
    <source>
        <dbReference type="PROSITE-ProRule" id="PRU01360"/>
    </source>
</evidence>
<dbReference type="InterPro" id="IPR023997">
    <property type="entry name" value="TonB-dep_OMP_SusC/RagA_CS"/>
</dbReference>
<evidence type="ECO:0000256" key="6">
    <source>
        <dbReference type="ARBA" id="ARBA00023136"/>
    </source>
</evidence>
<dbReference type="InterPro" id="IPR036942">
    <property type="entry name" value="Beta-barrel_TonB_sf"/>
</dbReference>
<keyword evidence="2 8" id="KW-0813">Transport</keyword>
<dbReference type="RefSeq" id="WP_129130831.1">
    <property type="nucleotide sequence ID" value="NZ_SDHW01000002.1"/>
</dbReference>
<comment type="similarity">
    <text evidence="8 9">Belongs to the TonB-dependent receptor family.</text>
</comment>
<keyword evidence="3 8" id="KW-1134">Transmembrane beta strand</keyword>
<dbReference type="FunFam" id="2.170.130.10:FF:000008">
    <property type="entry name" value="SusC/RagA family TonB-linked outer membrane protein"/>
    <property type="match status" value="1"/>
</dbReference>
<dbReference type="InterPro" id="IPR037066">
    <property type="entry name" value="Plug_dom_sf"/>
</dbReference>
<evidence type="ECO:0000256" key="7">
    <source>
        <dbReference type="ARBA" id="ARBA00023237"/>
    </source>
</evidence>
<evidence type="ECO:0000256" key="3">
    <source>
        <dbReference type="ARBA" id="ARBA00022452"/>
    </source>
</evidence>
<dbReference type="InterPro" id="IPR008969">
    <property type="entry name" value="CarboxyPept-like_regulatory"/>
</dbReference>
<organism evidence="13 14">
    <name type="scientific">Lacibacter luteus</name>
    <dbReference type="NCBI Taxonomy" id="2508719"/>
    <lineage>
        <taxon>Bacteria</taxon>
        <taxon>Pseudomonadati</taxon>
        <taxon>Bacteroidota</taxon>
        <taxon>Chitinophagia</taxon>
        <taxon>Chitinophagales</taxon>
        <taxon>Chitinophagaceae</taxon>
        <taxon>Lacibacter</taxon>
    </lineage>
</organism>
<evidence type="ECO:0000256" key="4">
    <source>
        <dbReference type="ARBA" id="ARBA00022692"/>
    </source>
</evidence>
<dbReference type="InterPro" id="IPR012910">
    <property type="entry name" value="Plug_dom"/>
</dbReference>
<evidence type="ECO:0000259" key="12">
    <source>
        <dbReference type="Pfam" id="PF07715"/>
    </source>
</evidence>
<gene>
    <name evidence="13" type="ORF">ESA94_10445</name>
</gene>
<reference evidence="13 14" key="1">
    <citation type="submission" date="2019-01" db="EMBL/GenBank/DDBJ databases">
        <title>Lacibacter sp. strain TTM-7.</title>
        <authorList>
            <person name="Chen W.-M."/>
        </authorList>
    </citation>
    <scope>NUCLEOTIDE SEQUENCE [LARGE SCALE GENOMIC DNA]</scope>
    <source>
        <strain evidence="13 14">TTM-7</strain>
    </source>
</reference>
<feature type="chain" id="PRO_5020925857" evidence="10">
    <location>
        <begin position="24"/>
        <end position="1023"/>
    </location>
</feature>
<dbReference type="SUPFAM" id="SSF49464">
    <property type="entry name" value="Carboxypeptidase regulatory domain-like"/>
    <property type="match status" value="1"/>
</dbReference>
<dbReference type="Pfam" id="PF00593">
    <property type="entry name" value="TonB_dep_Rec_b-barrel"/>
    <property type="match status" value="1"/>
</dbReference>
<comment type="subcellular location">
    <subcellularLocation>
        <location evidence="1 8">Cell outer membrane</location>
        <topology evidence="1 8">Multi-pass membrane protein</topology>
    </subcellularLocation>
</comment>
<evidence type="ECO:0000256" key="9">
    <source>
        <dbReference type="RuleBase" id="RU003357"/>
    </source>
</evidence>
<evidence type="ECO:0000256" key="10">
    <source>
        <dbReference type="SAM" id="SignalP"/>
    </source>
</evidence>
<dbReference type="InterPro" id="IPR000531">
    <property type="entry name" value="Beta-barrel_TonB"/>
</dbReference>
<evidence type="ECO:0000256" key="2">
    <source>
        <dbReference type="ARBA" id="ARBA00022448"/>
    </source>
</evidence>
<sequence length="1023" mass="110571">MILTKLARGILTMLSLFVFVAFATAQTKTVTGKVTDSKGEGVPSATVAVKGTKVSTTTGADGSFSLNAPTGAKTLVISSVGFSTKEVGITDGPIAVSLETQNAALNEVVVIGYGTRKVKDLTGSVSNITTKDFNKGQISTPDQLLQGRTPGVLVTPASGEPGSAATINIRGTASIRGNQEPLYVVDGVPIAGGGTLGSASGVEGSSTPRNPLMFLNPNDIESITVLKDASAAAIYGSRGANGVVLITTKSGKGGKKGQINFSAATSIATTAKRYDLMSPQDFLLAAKKANIDGGADPVAAASAVELLDKKASTDWQDQIFRTGVSQNYNLGWGFNAKSTNVRLSGSYDDQQGIIRNSSLKRLTARANITQKFWGDKLKFEIASTYSNTKNQYPPLSNNAGYQGSLLGAALQFNPTYPVYNPDGSFYQPGDQRNPAQMLAYFDDNDRVTRFLNSISGSWIITKGLTYKVVLGLDNMKSERIAFADPRLSTNAYSGTTSLSTPNGITVKNFNNSIQGNGRTTKQNLDLKSTLVEHYLTYDKDFGKSNFNIVGGFSYQNFITEYSQRVGWGLNTPVTAPTDVFVKDFNNFKNYADMYPGYDKNELQSYFGRVNYSFDDKYFLTATVRADGSSKFGANNRYGVFPAFAGKWKLINEEFARNSIGKWLGEFSLRANYGVLGSQDGLPSYGAVNRQFNYKDANGADQNTLVQTGNPDLKWEEAATTGAGVDLTTKNNRLNITVDYFYTKRTNILFNAPTPGGFAPTSNWFINLPGYVINKGWEVSLGYKIIKGKNFTWDASYNMTFVKNELREMPVPVITGGVSGQGLTGAYAQTFTNGQPLFTWSMPVFRGFDGNGNARYENGAQNQLVGTAIPNFFAGLTNNFTLGNWSLSVFANTVRGFHVYNNTANALFLKGSLRNGRNVTYAAGTSPENPFNPGSVSTRFLEKGDFIRISNVNLSYAFNLKNSKTIKSLSLYASGQNLVLFTKYTGIDPEVNVDKSISGVPSRGFDYTNYPRPRVVTFGVNLGF</sequence>
<keyword evidence="10" id="KW-0732">Signal</keyword>
<dbReference type="EMBL" id="SDHW01000002">
    <property type="protein sequence ID" value="RXK60870.1"/>
    <property type="molecule type" value="Genomic_DNA"/>
</dbReference>
<evidence type="ECO:0000256" key="1">
    <source>
        <dbReference type="ARBA" id="ARBA00004571"/>
    </source>
</evidence>
<dbReference type="PROSITE" id="PS52016">
    <property type="entry name" value="TONB_DEPENDENT_REC_3"/>
    <property type="match status" value="1"/>
</dbReference>
<dbReference type="GO" id="GO:0009279">
    <property type="term" value="C:cell outer membrane"/>
    <property type="evidence" value="ECO:0007669"/>
    <property type="project" value="UniProtKB-SubCell"/>
</dbReference>
<evidence type="ECO:0000313" key="13">
    <source>
        <dbReference type="EMBL" id="RXK60870.1"/>
    </source>
</evidence>
<comment type="caution">
    <text evidence="13">The sequence shown here is derived from an EMBL/GenBank/DDBJ whole genome shotgun (WGS) entry which is preliminary data.</text>
</comment>
<keyword evidence="7 8" id="KW-0998">Cell outer membrane</keyword>
<feature type="domain" description="TonB-dependent receptor-like beta-barrel" evidence="11">
    <location>
        <begin position="491"/>
        <end position="977"/>
    </location>
</feature>
<evidence type="ECO:0000313" key="14">
    <source>
        <dbReference type="Proteomes" id="UP000290204"/>
    </source>
</evidence>